<dbReference type="PANTHER" id="PTHR23416">
    <property type="entry name" value="SIALIC ACID SYNTHASE-RELATED"/>
    <property type="match status" value="1"/>
</dbReference>
<dbReference type="InterPro" id="IPR051159">
    <property type="entry name" value="Hexapeptide_acetyltransf"/>
</dbReference>
<proteinExistence type="inferred from homology"/>
<keyword evidence="3" id="KW-0012">Acyltransferase</keyword>
<evidence type="ECO:0000313" key="3">
    <source>
        <dbReference type="EMBL" id="MET9846497.1"/>
    </source>
</evidence>
<comment type="caution">
    <text evidence="3">The sequence shown here is derived from an EMBL/GenBank/DDBJ whole genome shotgun (WGS) entry which is preliminary data.</text>
</comment>
<organism evidence="3 4">
    <name type="scientific">Streptomyces ossamyceticus</name>
    <dbReference type="NCBI Taxonomy" id="249581"/>
    <lineage>
        <taxon>Bacteria</taxon>
        <taxon>Bacillati</taxon>
        <taxon>Actinomycetota</taxon>
        <taxon>Actinomycetes</taxon>
        <taxon>Kitasatosporales</taxon>
        <taxon>Streptomycetaceae</taxon>
        <taxon>Streptomyces</taxon>
    </lineage>
</organism>
<comment type="similarity">
    <text evidence="1">Belongs to the transferase hexapeptide repeat family.</text>
</comment>
<dbReference type="GO" id="GO:0016746">
    <property type="term" value="F:acyltransferase activity"/>
    <property type="evidence" value="ECO:0007669"/>
    <property type="project" value="UniProtKB-KW"/>
</dbReference>
<accession>A0ABV2UY41</accession>
<dbReference type="InterPro" id="IPR001451">
    <property type="entry name" value="Hexapep"/>
</dbReference>
<reference evidence="3 4" key="1">
    <citation type="submission" date="2024-06" db="EMBL/GenBank/DDBJ databases">
        <title>The Natural Products Discovery Center: Release of the First 8490 Sequenced Strains for Exploring Actinobacteria Biosynthetic Diversity.</title>
        <authorList>
            <person name="Kalkreuter E."/>
            <person name="Kautsar S.A."/>
            <person name="Yang D."/>
            <person name="Bader C.D."/>
            <person name="Teijaro C.N."/>
            <person name="Fluegel L."/>
            <person name="Davis C.M."/>
            <person name="Simpson J.R."/>
            <person name="Lauterbach L."/>
            <person name="Steele A.D."/>
            <person name="Gui C."/>
            <person name="Meng S."/>
            <person name="Li G."/>
            <person name="Viehrig K."/>
            <person name="Ye F."/>
            <person name="Su P."/>
            <person name="Kiefer A.F."/>
            <person name="Nichols A."/>
            <person name="Cepeda A.J."/>
            <person name="Yan W."/>
            <person name="Fan B."/>
            <person name="Jiang Y."/>
            <person name="Adhikari A."/>
            <person name="Zheng C.-J."/>
            <person name="Schuster L."/>
            <person name="Cowan T.M."/>
            <person name="Smanski M.J."/>
            <person name="Chevrette M.G."/>
            <person name="De Carvalho L.P.S."/>
            <person name="Shen B."/>
        </authorList>
    </citation>
    <scope>NUCLEOTIDE SEQUENCE [LARGE SCALE GENOMIC DNA]</scope>
    <source>
        <strain evidence="3 4">NPDC006434</strain>
    </source>
</reference>
<keyword evidence="2 3" id="KW-0808">Transferase</keyword>
<dbReference type="CDD" id="cd04647">
    <property type="entry name" value="LbH_MAT_like"/>
    <property type="match status" value="1"/>
</dbReference>
<evidence type="ECO:0000256" key="2">
    <source>
        <dbReference type="ARBA" id="ARBA00022679"/>
    </source>
</evidence>
<name>A0ABV2UY41_9ACTN</name>
<dbReference type="InterPro" id="IPR011004">
    <property type="entry name" value="Trimer_LpxA-like_sf"/>
</dbReference>
<keyword evidence="4" id="KW-1185">Reference proteome</keyword>
<dbReference type="Proteomes" id="UP001550210">
    <property type="component" value="Unassembled WGS sequence"/>
</dbReference>
<dbReference type="PANTHER" id="PTHR23416:SF23">
    <property type="entry name" value="ACETYLTRANSFERASE C18B11.09C-RELATED"/>
    <property type="match status" value="1"/>
</dbReference>
<dbReference type="Gene3D" id="2.160.10.10">
    <property type="entry name" value="Hexapeptide repeat proteins"/>
    <property type="match status" value="1"/>
</dbReference>
<dbReference type="SUPFAM" id="SSF51161">
    <property type="entry name" value="Trimeric LpxA-like enzymes"/>
    <property type="match status" value="1"/>
</dbReference>
<dbReference type="Pfam" id="PF00132">
    <property type="entry name" value="Hexapep"/>
    <property type="match status" value="1"/>
</dbReference>
<evidence type="ECO:0000256" key="1">
    <source>
        <dbReference type="ARBA" id="ARBA00007274"/>
    </source>
</evidence>
<protein>
    <submittedName>
        <fullName evidence="3">Acyltransferase</fullName>
        <ecNumber evidence="3">2.3.1.-</ecNumber>
    </submittedName>
</protein>
<dbReference type="RefSeq" id="WP_355397797.1">
    <property type="nucleotide sequence ID" value="NZ_JBEGHN010000001.1"/>
</dbReference>
<dbReference type="EC" id="2.3.1.-" evidence="3"/>
<evidence type="ECO:0000313" key="4">
    <source>
        <dbReference type="Proteomes" id="UP001550210"/>
    </source>
</evidence>
<gene>
    <name evidence="3" type="ORF">ABZZ21_18390</name>
</gene>
<sequence length="178" mass="19316">MAPDRPVFRQAQTSRGITVGDDVWIGSHMVVVDGVTIGDHCVIGAGAVVTKEMPPWTVAAGNPARRIRDRREPGADRRRSGNRYGGEDRLARFAATARAQAVDILDMTVGGAEGFGRRALTSGHRRTAGRWQDEPQPFVQADRLSHVLDNVAHVEWGHHAPLEHSTVPWIAAAPAHAD</sequence>
<dbReference type="EMBL" id="JBEXPZ010000022">
    <property type="protein sequence ID" value="MET9846497.1"/>
    <property type="molecule type" value="Genomic_DNA"/>
</dbReference>